<dbReference type="CTD" id="8568"/>
<gene>
    <name evidence="7" type="primary">rrp1</name>
</gene>
<feature type="compositionally biased region" description="Polar residues" evidence="5">
    <location>
        <begin position="618"/>
        <end position="632"/>
    </location>
</feature>
<reference evidence="7" key="1">
    <citation type="submission" date="2025-08" db="UniProtKB">
        <authorList>
            <consortium name="RefSeq"/>
        </authorList>
    </citation>
    <scope>IDENTIFICATION</scope>
</reference>
<feature type="compositionally biased region" description="Acidic residues" evidence="5">
    <location>
        <begin position="353"/>
        <end position="366"/>
    </location>
</feature>
<keyword evidence="6" id="KW-1185">Reference proteome</keyword>
<dbReference type="Pfam" id="PF05997">
    <property type="entry name" value="Nop52"/>
    <property type="match status" value="1"/>
</dbReference>
<organism evidence="6 7">
    <name type="scientific">Parambassis ranga</name>
    <name type="common">Indian glassy fish</name>
    <dbReference type="NCBI Taxonomy" id="210632"/>
    <lineage>
        <taxon>Eukaryota</taxon>
        <taxon>Metazoa</taxon>
        <taxon>Chordata</taxon>
        <taxon>Craniata</taxon>
        <taxon>Vertebrata</taxon>
        <taxon>Euteleostomi</taxon>
        <taxon>Actinopterygii</taxon>
        <taxon>Neopterygii</taxon>
        <taxon>Teleostei</taxon>
        <taxon>Neoteleostei</taxon>
        <taxon>Acanthomorphata</taxon>
        <taxon>Ovalentaria</taxon>
        <taxon>Ambassidae</taxon>
        <taxon>Parambassis</taxon>
    </lineage>
</organism>
<dbReference type="RefSeq" id="XP_028249253.1">
    <property type="nucleotide sequence ID" value="XM_028393452.1"/>
</dbReference>
<feature type="region of interest" description="Disordered" evidence="5">
    <location>
        <begin position="352"/>
        <end position="581"/>
    </location>
</feature>
<feature type="compositionally biased region" description="Basic and acidic residues" evidence="5">
    <location>
        <begin position="640"/>
        <end position="651"/>
    </location>
</feature>
<dbReference type="GO" id="GO:0006364">
    <property type="term" value="P:rRNA processing"/>
    <property type="evidence" value="ECO:0007669"/>
    <property type="project" value="UniProtKB-KW"/>
</dbReference>
<accession>A0A6P7H4D9</accession>
<evidence type="ECO:0000256" key="3">
    <source>
        <dbReference type="ARBA" id="ARBA00022552"/>
    </source>
</evidence>
<keyword evidence="3" id="KW-0698">rRNA processing</keyword>
<evidence type="ECO:0000256" key="5">
    <source>
        <dbReference type="SAM" id="MobiDB-lite"/>
    </source>
</evidence>
<feature type="region of interest" description="Disordered" evidence="5">
    <location>
        <begin position="242"/>
        <end position="285"/>
    </location>
</feature>
<keyword evidence="4" id="KW-0539">Nucleus</keyword>
<dbReference type="InParanoid" id="A0A6P7H4D9"/>
<dbReference type="PANTHER" id="PTHR13026">
    <property type="entry name" value="NNP-1 PROTEIN NOVEL NUCLEAR PROTEIN 1 NOP52"/>
    <property type="match status" value="1"/>
</dbReference>
<dbReference type="PANTHER" id="PTHR13026:SF0">
    <property type="entry name" value="RIBOSOMAL RNA PROCESSING 1B"/>
    <property type="match status" value="1"/>
</dbReference>
<evidence type="ECO:0000256" key="2">
    <source>
        <dbReference type="ARBA" id="ARBA00006374"/>
    </source>
</evidence>
<proteinExistence type="inferred from homology"/>
<name>A0A6P7H4D9_9TELE</name>
<feature type="compositionally biased region" description="Acidic residues" evidence="5">
    <location>
        <begin position="273"/>
        <end position="285"/>
    </location>
</feature>
<dbReference type="InterPro" id="IPR010301">
    <property type="entry name" value="RRP1"/>
</dbReference>
<dbReference type="Proteomes" id="UP000515145">
    <property type="component" value="Chromosome 21"/>
</dbReference>
<sequence length="858" mass="95806">MATTENPEIHFAQRLASNDKTIRNRAIKKLRKYITIRSQKTAGGFTTDELLKLWKGLFYCLWMQDKPLLQEDLSNQISTLIHSFYEFNEQLLYLESFIQTLKREWTGIDRLRMDKFFQLVRFMFTQMFEALKKKNWESSAVSKFLELLTTKLLQNGSGAPTGLQFHILDLYMTELAAVGSSELTAEQNLMFIEPFCKTAAKTKDRTLFSAICSSIFTTIIDQAPFAIEDLMKELKACEDTGHVTSEEGNQDSGKGKPVIKKAAKQINGKTSDTDDDDDDDADADDMLNLEDSNVELSGDDDIGPVLQFDYAGLADKLFEFASRSCTPGHNRQRLYKIVKVLRDLNEGIFPQDEYPEEVSTDEDDEMFGSRKKKKRSQDNVERAQTAKMSKGKQVQTLKQDKGGDPADMKNNDEKKKKRKTEDPVQGQSVKFLEAKTQGPNSTVIITVATAPETLPLSEVKGQPSVTVTHEPNQKKRSHIHETPDTDATDADVSSGEHLISGKRRKKQSVKAVLETGRTEAVSCSPGEEPITPLLETGATSSLKKKKKSLKAKRRLEKEQKLNRVSAETPVTAAHSESAEDISTARCKTLTEAEILTKKNKKKNPKADKAPRAAAGTLNVEQTDTVTPLNKTNNQKKLKMAAKEAEVNKAVDEAQSQVEGGKNTEVPSGRKKVKKEKRKIPVFFEFETEEVEKGPSVNGFAEEELSPKKTKLASDFAELSTPLSTKKAQKKTKTIRESASDLITFNNKAVVPTPFYCKTKGNTFKTKSKTPTSLSKKVTFGLKNNKTAEFRKTDRSLLVSPDGSSRVPFDPEQKPKFGVLKSPYTKLYAISKKNPNSKTTTSDATKGTLKQRLVASDFF</sequence>
<evidence type="ECO:0000313" key="6">
    <source>
        <dbReference type="Proteomes" id="UP000515145"/>
    </source>
</evidence>
<dbReference type="OrthoDB" id="2019504at2759"/>
<feature type="compositionally biased region" description="Basic and acidic residues" evidence="5">
    <location>
        <begin position="398"/>
        <end position="422"/>
    </location>
</feature>
<dbReference type="GeneID" id="114426205"/>
<evidence type="ECO:0000256" key="1">
    <source>
        <dbReference type="ARBA" id="ARBA00004123"/>
    </source>
</evidence>
<dbReference type="GO" id="GO:0005634">
    <property type="term" value="C:nucleus"/>
    <property type="evidence" value="ECO:0007669"/>
    <property type="project" value="UniProtKB-SubCell"/>
</dbReference>
<feature type="compositionally biased region" description="Basic residues" evidence="5">
    <location>
        <begin position="542"/>
        <end position="554"/>
    </location>
</feature>
<evidence type="ECO:0000313" key="7">
    <source>
        <dbReference type="RefSeq" id="XP_028249253.1"/>
    </source>
</evidence>
<evidence type="ECO:0000256" key="4">
    <source>
        <dbReference type="ARBA" id="ARBA00023242"/>
    </source>
</evidence>
<protein>
    <submittedName>
        <fullName evidence="7">Ribosomal RNA processing protein 1 homolog B</fullName>
    </submittedName>
</protein>
<comment type="similarity">
    <text evidence="2">Belongs to the RRP1 family.</text>
</comment>
<feature type="region of interest" description="Disordered" evidence="5">
    <location>
        <begin position="597"/>
        <end position="673"/>
    </location>
</feature>
<comment type="subcellular location">
    <subcellularLocation>
        <location evidence="1">Nucleus</location>
    </subcellularLocation>
</comment>
<dbReference type="AlphaFoldDB" id="A0A6P7H4D9"/>
<dbReference type="GO" id="GO:0030688">
    <property type="term" value="C:preribosome, small subunit precursor"/>
    <property type="evidence" value="ECO:0007669"/>
    <property type="project" value="InterPro"/>
</dbReference>